<keyword evidence="19" id="KW-1185">Reference proteome</keyword>
<accession>A0A8S1M145</accession>
<feature type="domain" description="MRH" evidence="17">
    <location>
        <begin position="14"/>
        <end position="172"/>
    </location>
</feature>
<evidence type="ECO:0000256" key="11">
    <source>
        <dbReference type="ARBA" id="ARBA00023128"/>
    </source>
</evidence>
<evidence type="ECO:0000256" key="7">
    <source>
        <dbReference type="ARBA" id="ARBA00022729"/>
    </source>
</evidence>
<name>A0A8S1M145_9CILI</name>
<evidence type="ECO:0000256" key="3">
    <source>
        <dbReference type="ARBA" id="ARBA00004394"/>
    </source>
</evidence>
<evidence type="ECO:0000256" key="14">
    <source>
        <dbReference type="ARBA" id="ARBA00023329"/>
    </source>
</evidence>
<comment type="subcellular location">
    <subcellularLocation>
        <location evidence="2">Cytoplasmic vesicle membrane</location>
        <topology evidence="2">Single-pass type I membrane protein</topology>
    </subcellularLocation>
    <subcellularLocation>
        <location evidence="3">Golgi apparatus membrane</location>
    </subcellularLocation>
    <subcellularLocation>
        <location evidence="1">Mitochondrion membrane</location>
        <topology evidence="1">Single-pass membrane protein</topology>
    </subcellularLocation>
</comment>
<dbReference type="Proteomes" id="UP000692954">
    <property type="component" value="Unassembled WGS sequence"/>
</dbReference>
<keyword evidence="12 15" id="KW-0472">Membrane</keyword>
<dbReference type="GO" id="GO:0030659">
    <property type="term" value="C:cytoplasmic vesicle membrane"/>
    <property type="evidence" value="ECO:0007669"/>
    <property type="project" value="UniProtKB-SubCell"/>
</dbReference>
<dbReference type="PANTHER" id="PTHR15071">
    <property type="entry name" value="MANNOSE-6-PHOSPHATE RECEPTOR FAMILY MEMBER"/>
    <property type="match status" value="1"/>
</dbReference>
<sequence>MNYLFLLFVVSYQQKCQWVDEDNRIYDYTQLDHPQAWHVVDTQNGMGMFNMVYIFNFCNIDLNCHGIPVAVYEGLEVMGTITDNCDIVGLKSTTSISHILDKPKDYGISISFNDNSQCVETANQNRAVQTDKPRTAIFNIVCSEKAEKQFRIVQGYGCTVTLEIYHPIGCPVNNSIFSYIKAVIKYLIIFTLLFHFLGFIYNKRIRKINGKQAIPNIQKIQEIKEILIQLLQSLERFIRQRNQNGYSVV</sequence>
<evidence type="ECO:0000313" key="19">
    <source>
        <dbReference type="Proteomes" id="UP000692954"/>
    </source>
</evidence>
<keyword evidence="13" id="KW-1015">Disulfide bond</keyword>
<feature type="signal peptide" evidence="16">
    <location>
        <begin position="1"/>
        <end position="18"/>
    </location>
</feature>
<evidence type="ECO:0000256" key="1">
    <source>
        <dbReference type="ARBA" id="ARBA00004304"/>
    </source>
</evidence>
<dbReference type="InterPro" id="IPR044865">
    <property type="entry name" value="MRH_dom"/>
</dbReference>
<evidence type="ECO:0000256" key="15">
    <source>
        <dbReference type="SAM" id="Phobius"/>
    </source>
</evidence>
<comment type="similarity">
    <text evidence="4">Belongs to the ATG27 family.</text>
</comment>
<keyword evidence="11" id="KW-0496">Mitochondrion</keyword>
<feature type="transmembrane region" description="Helical" evidence="15">
    <location>
        <begin position="183"/>
        <end position="201"/>
    </location>
</feature>
<keyword evidence="9" id="KW-0072">Autophagy</keyword>
<evidence type="ECO:0000313" key="18">
    <source>
        <dbReference type="EMBL" id="CAD8073537.1"/>
    </source>
</evidence>
<keyword evidence="7 16" id="KW-0732">Signal</keyword>
<dbReference type="InterPro" id="IPR018939">
    <property type="entry name" value="Autophagy-rel_prot_27"/>
</dbReference>
<evidence type="ECO:0000256" key="4">
    <source>
        <dbReference type="ARBA" id="ARBA00005363"/>
    </source>
</evidence>
<dbReference type="PROSITE" id="PS51914">
    <property type="entry name" value="MRH"/>
    <property type="match status" value="1"/>
</dbReference>
<gene>
    <name evidence="18" type="ORF">PSON_ATCC_30995.1.T0310010</name>
</gene>
<dbReference type="GO" id="GO:0031966">
    <property type="term" value="C:mitochondrial membrane"/>
    <property type="evidence" value="ECO:0007669"/>
    <property type="project" value="UniProtKB-SubCell"/>
</dbReference>
<dbReference type="PANTHER" id="PTHR15071:SF13">
    <property type="entry name" value="AUTOPHAGY-RELATED PROTEIN 27"/>
    <property type="match status" value="1"/>
</dbReference>
<organism evidence="18 19">
    <name type="scientific">Paramecium sonneborni</name>
    <dbReference type="NCBI Taxonomy" id="65129"/>
    <lineage>
        <taxon>Eukaryota</taxon>
        <taxon>Sar</taxon>
        <taxon>Alveolata</taxon>
        <taxon>Ciliophora</taxon>
        <taxon>Intramacronucleata</taxon>
        <taxon>Oligohymenophorea</taxon>
        <taxon>Peniculida</taxon>
        <taxon>Parameciidae</taxon>
        <taxon>Paramecium</taxon>
    </lineage>
</organism>
<comment type="caution">
    <text evidence="18">The sequence shown here is derived from an EMBL/GenBank/DDBJ whole genome shotgun (WGS) entry which is preliminary data.</text>
</comment>
<dbReference type="GO" id="GO:0000139">
    <property type="term" value="C:Golgi membrane"/>
    <property type="evidence" value="ECO:0007669"/>
    <property type="project" value="UniProtKB-SubCell"/>
</dbReference>
<reference evidence="18" key="1">
    <citation type="submission" date="2021-01" db="EMBL/GenBank/DDBJ databases">
        <authorList>
            <consortium name="Genoscope - CEA"/>
            <person name="William W."/>
        </authorList>
    </citation>
    <scope>NUCLEOTIDE SEQUENCE</scope>
</reference>
<dbReference type="OrthoDB" id="10252009at2759"/>
<evidence type="ECO:0000256" key="2">
    <source>
        <dbReference type="ARBA" id="ARBA00004358"/>
    </source>
</evidence>
<evidence type="ECO:0000256" key="9">
    <source>
        <dbReference type="ARBA" id="ARBA00023006"/>
    </source>
</evidence>
<keyword evidence="8 15" id="KW-1133">Transmembrane helix</keyword>
<keyword evidence="14" id="KW-0968">Cytoplasmic vesicle</keyword>
<feature type="chain" id="PRO_5035931735" description="Autophagy-related protein 27" evidence="16">
    <location>
        <begin position="19"/>
        <end position="249"/>
    </location>
</feature>
<protein>
    <recommendedName>
        <fullName evidence="5">Autophagy-related protein 27</fullName>
    </recommendedName>
</protein>
<keyword evidence="10" id="KW-0333">Golgi apparatus</keyword>
<evidence type="ECO:0000256" key="12">
    <source>
        <dbReference type="ARBA" id="ARBA00023136"/>
    </source>
</evidence>
<evidence type="ECO:0000256" key="5">
    <source>
        <dbReference type="ARBA" id="ARBA00013776"/>
    </source>
</evidence>
<proteinExistence type="inferred from homology"/>
<evidence type="ECO:0000256" key="10">
    <source>
        <dbReference type="ARBA" id="ARBA00023034"/>
    </source>
</evidence>
<keyword evidence="6 15" id="KW-0812">Transmembrane</keyword>
<evidence type="ECO:0000256" key="13">
    <source>
        <dbReference type="ARBA" id="ARBA00023157"/>
    </source>
</evidence>
<evidence type="ECO:0000256" key="16">
    <source>
        <dbReference type="SAM" id="SignalP"/>
    </source>
</evidence>
<evidence type="ECO:0000256" key="6">
    <source>
        <dbReference type="ARBA" id="ARBA00022692"/>
    </source>
</evidence>
<dbReference type="GO" id="GO:0006914">
    <property type="term" value="P:autophagy"/>
    <property type="evidence" value="ECO:0007669"/>
    <property type="project" value="UniProtKB-KW"/>
</dbReference>
<dbReference type="AlphaFoldDB" id="A0A8S1M145"/>
<evidence type="ECO:0000256" key="8">
    <source>
        <dbReference type="ARBA" id="ARBA00022989"/>
    </source>
</evidence>
<dbReference type="Pfam" id="PF09451">
    <property type="entry name" value="ATG27"/>
    <property type="match status" value="1"/>
</dbReference>
<dbReference type="EMBL" id="CAJJDN010000031">
    <property type="protein sequence ID" value="CAD8073537.1"/>
    <property type="molecule type" value="Genomic_DNA"/>
</dbReference>
<evidence type="ECO:0000259" key="17">
    <source>
        <dbReference type="PROSITE" id="PS51914"/>
    </source>
</evidence>